<protein>
    <submittedName>
        <fullName evidence="2">Beta-lactamase family protein</fullName>
    </submittedName>
</protein>
<dbReference type="SUPFAM" id="SSF56601">
    <property type="entry name" value="beta-lactamase/transpeptidase-like"/>
    <property type="match status" value="1"/>
</dbReference>
<dbReference type="InterPro" id="IPR050491">
    <property type="entry name" value="AmpC-like"/>
</dbReference>
<evidence type="ECO:0000313" key="2">
    <source>
        <dbReference type="EMBL" id="QKJ33056.1"/>
    </source>
</evidence>
<evidence type="ECO:0000259" key="1">
    <source>
        <dbReference type="Pfam" id="PF00144"/>
    </source>
</evidence>
<gene>
    <name evidence="2" type="ORF">HQ865_03285</name>
</gene>
<dbReference type="Proteomes" id="UP000505355">
    <property type="component" value="Chromosome"/>
</dbReference>
<dbReference type="InterPro" id="IPR012338">
    <property type="entry name" value="Beta-lactam/transpept-like"/>
</dbReference>
<keyword evidence="3" id="KW-1185">Reference proteome</keyword>
<dbReference type="Pfam" id="PF00144">
    <property type="entry name" value="Beta-lactamase"/>
    <property type="match status" value="1"/>
</dbReference>
<dbReference type="PANTHER" id="PTHR46825:SF9">
    <property type="entry name" value="BETA-LACTAMASE-RELATED DOMAIN-CONTAINING PROTEIN"/>
    <property type="match status" value="1"/>
</dbReference>
<reference evidence="2 3" key="1">
    <citation type="submission" date="2020-05" db="EMBL/GenBank/DDBJ databases">
        <title>Mucilaginibacter mali sp. nov.</title>
        <authorList>
            <person name="Kim H.S."/>
            <person name="Lee K.C."/>
            <person name="Suh M.K."/>
            <person name="Kim J.-S."/>
            <person name="Han K.-I."/>
            <person name="Eom M.K."/>
            <person name="Shin Y.K."/>
            <person name="Lee J.-S."/>
        </authorList>
    </citation>
    <scope>NUCLEOTIDE SEQUENCE [LARGE SCALE GENOMIC DNA]</scope>
    <source>
        <strain evidence="2 3">G2-14</strain>
    </source>
</reference>
<dbReference type="EMBL" id="CP054139">
    <property type="protein sequence ID" value="QKJ33056.1"/>
    <property type="molecule type" value="Genomic_DNA"/>
</dbReference>
<dbReference type="InterPro" id="IPR018187">
    <property type="entry name" value="Asp/Glu_racemase_AS_1"/>
</dbReference>
<dbReference type="Gene3D" id="3.40.710.10">
    <property type="entry name" value="DD-peptidase/beta-lactamase superfamily"/>
    <property type="match status" value="1"/>
</dbReference>
<sequence length="444" mass="50028">MSVSAINNIVKKLMDTAEVTGLQLGIVNNNTTVFAKGYGYSNIALKKLNNANTCFYAASLAKPLFGYVVMHLVDEGKIDLDRPLYQYLPKPLPEYDNYKDLANDARWKLITARMCLSHTTGLPNWRQFTPHKKLEILFTPGDRYSYSGEGIQLLQLAVETIAGKPLEILARKKVFKPFGMTRTDYLWQPRFESDYAVGHDWNDDTIPKRRSDKAAAAGSMETTVTDYTRFMAAVMQGKGLSAKSAAEMLSPQISIKSKRQLDGPEIQAVNPNESIKLAYGLGWGLFNTPYGKAFFKEGHLDGWGHYVIGFPDKKIALVIMCNSSSSESIFKELVEKLTGVTIPWYWENYIPYRQNIKLPVNVLQQYVGEYDGKLKAIVSVVNGKLKVESPTVHLSKTNLYAVNDHHFFLKIMETDIDFVKDASGKVIKAMLDDEGEKYELKKVK</sequence>
<organism evidence="2 3">
    <name type="scientific">Mucilaginibacter mali</name>
    <dbReference type="NCBI Taxonomy" id="2740462"/>
    <lineage>
        <taxon>Bacteria</taxon>
        <taxon>Pseudomonadati</taxon>
        <taxon>Bacteroidota</taxon>
        <taxon>Sphingobacteriia</taxon>
        <taxon>Sphingobacteriales</taxon>
        <taxon>Sphingobacteriaceae</taxon>
        <taxon>Mucilaginibacter</taxon>
    </lineage>
</organism>
<dbReference type="PANTHER" id="PTHR46825">
    <property type="entry name" value="D-ALANYL-D-ALANINE-CARBOXYPEPTIDASE/ENDOPEPTIDASE AMPH"/>
    <property type="match status" value="1"/>
</dbReference>
<dbReference type="InterPro" id="IPR001466">
    <property type="entry name" value="Beta-lactam-related"/>
</dbReference>
<evidence type="ECO:0000313" key="3">
    <source>
        <dbReference type="Proteomes" id="UP000505355"/>
    </source>
</evidence>
<dbReference type="AlphaFoldDB" id="A0A7D4UHB9"/>
<dbReference type="PROSITE" id="PS00923">
    <property type="entry name" value="ASP_GLU_RACEMASE_1"/>
    <property type="match status" value="1"/>
</dbReference>
<dbReference type="KEGG" id="mmab:HQ865_03285"/>
<proteinExistence type="predicted"/>
<name>A0A7D4UHB9_9SPHI</name>
<feature type="domain" description="Beta-lactamase-related" evidence="1">
    <location>
        <begin position="7"/>
        <end position="327"/>
    </location>
</feature>
<accession>A0A7D4UHB9</accession>